<dbReference type="SMART" id="SM00052">
    <property type="entry name" value="EAL"/>
    <property type="match status" value="1"/>
</dbReference>
<feature type="transmembrane region" description="Helical" evidence="1">
    <location>
        <begin position="40"/>
        <end position="63"/>
    </location>
</feature>
<dbReference type="CDD" id="cd01949">
    <property type="entry name" value="GGDEF"/>
    <property type="match status" value="1"/>
</dbReference>
<evidence type="ECO:0000313" key="5">
    <source>
        <dbReference type="Proteomes" id="UP001501195"/>
    </source>
</evidence>
<dbReference type="PROSITE" id="PS50883">
    <property type="entry name" value="EAL"/>
    <property type="match status" value="1"/>
</dbReference>
<proteinExistence type="predicted"/>
<keyword evidence="1" id="KW-1133">Transmembrane helix</keyword>
<name>A0ABP9I356_9ACTN</name>
<dbReference type="Gene3D" id="3.30.450.40">
    <property type="match status" value="1"/>
</dbReference>
<evidence type="ECO:0000259" key="3">
    <source>
        <dbReference type="PROSITE" id="PS50887"/>
    </source>
</evidence>
<dbReference type="PROSITE" id="PS50887">
    <property type="entry name" value="GGDEF"/>
    <property type="match status" value="1"/>
</dbReference>
<feature type="transmembrane region" description="Helical" evidence="1">
    <location>
        <begin position="211"/>
        <end position="230"/>
    </location>
</feature>
<dbReference type="InterPro" id="IPR035919">
    <property type="entry name" value="EAL_sf"/>
</dbReference>
<evidence type="ECO:0008006" key="6">
    <source>
        <dbReference type="Google" id="ProtNLM"/>
    </source>
</evidence>
<organism evidence="4 5">
    <name type="scientific">Kineococcus glutinatus</name>
    <dbReference type="NCBI Taxonomy" id="1070872"/>
    <lineage>
        <taxon>Bacteria</taxon>
        <taxon>Bacillati</taxon>
        <taxon>Actinomycetota</taxon>
        <taxon>Actinomycetes</taxon>
        <taxon>Kineosporiales</taxon>
        <taxon>Kineosporiaceae</taxon>
        <taxon>Kineococcus</taxon>
    </lineage>
</organism>
<dbReference type="InterPro" id="IPR029016">
    <property type="entry name" value="GAF-like_dom_sf"/>
</dbReference>
<dbReference type="PANTHER" id="PTHR44757">
    <property type="entry name" value="DIGUANYLATE CYCLASE DGCP"/>
    <property type="match status" value="1"/>
</dbReference>
<dbReference type="EMBL" id="BAABIL010000400">
    <property type="protein sequence ID" value="GAA4985575.1"/>
    <property type="molecule type" value="Genomic_DNA"/>
</dbReference>
<dbReference type="Pfam" id="PF13185">
    <property type="entry name" value="GAF_2"/>
    <property type="match status" value="1"/>
</dbReference>
<evidence type="ECO:0000256" key="1">
    <source>
        <dbReference type="SAM" id="Phobius"/>
    </source>
</evidence>
<dbReference type="SUPFAM" id="SSF55781">
    <property type="entry name" value="GAF domain-like"/>
    <property type="match status" value="1"/>
</dbReference>
<dbReference type="InterPro" id="IPR043128">
    <property type="entry name" value="Rev_trsase/Diguanyl_cyclase"/>
</dbReference>
<feature type="domain" description="EAL" evidence="2">
    <location>
        <begin position="574"/>
        <end position="830"/>
    </location>
</feature>
<feature type="transmembrane region" description="Helical" evidence="1">
    <location>
        <begin position="184"/>
        <end position="205"/>
    </location>
</feature>
<dbReference type="PANTHER" id="PTHR44757:SF2">
    <property type="entry name" value="BIOFILM ARCHITECTURE MAINTENANCE PROTEIN MBAA"/>
    <property type="match status" value="1"/>
</dbReference>
<keyword evidence="1" id="KW-0472">Membrane</keyword>
<evidence type="ECO:0000313" key="4">
    <source>
        <dbReference type="EMBL" id="GAA4985575.1"/>
    </source>
</evidence>
<reference evidence="5" key="1">
    <citation type="journal article" date="2019" name="Int. J. Syst. Evol. Microbiol.">
        <title>The Global Catalogue of Microorganisms (GCM) 10K type strain sequencing project: providing services to taxonomists for standard genome sequencing and annotation.</title>
        <authorList>
            <consortium name="The Broad Institute Genomics Platform"/>
            <consortium name="The Broad Institute Genome Sequencing Center for Infectious Disease"/>
            <person name="Wu L."/>
            <person name="Ma J."/>
        </authorList>
    </citation>
    <scope>NUCLEOTIDE SEQUENCE [LARGE SCALE GENOMIC DNA]</scope>
    <source>
        <strain evidence="5">JCM 18126</strain>
    </source>
</reference>
<feature type="transmembrane region" description="Helical" evidence="1">
    <location>
        <begin position="142"/>
        <end position="172"/>
    </location>
</feature>
<comment type="caution">
    <text evidence="4">The sequence shown here is derived from an EMBL/GenBank/DDBJ whole genome shotgun (WGS) entry which is preliminary data.</text>
</comment>
<evidence type="ECO:0000259" key="2">
    <source>
        <dbReference type="PROSITE" id="PS50883"/>
    </source>
</evidence>
<dbReference type="CDD" id="cd01948">
    <property type="entry name" value="EAL"/>
    <property type="match status" value="1"/>
</dbReference>
<dbReference type="InterPro" id="IPR000160">
    <property type="entry name" value="GGDEF_dom"/>
</dbReference>
<dbReference type="InterPro" id="IPR003018">
    <property type="entry name" value="GAF"/>
</dbReference>
<dbReference type="Gene3D" id="3.30.70.270">
    <property type="match status" value="1"/>
</dbReference>
<dbReference type="RefSeq" id="WP_345712966.1">
    <property type="nucleotide sequence ID" value="NZ_BAABIL010000400.1"/>
</dbReference>
<protein>
    <recommendedName>
        <fullName evidence="6">Diguanylate cyclase (GGDEF)-like protein</fullName>
    </recommendedName>
</protein>
<feature type="transmembrane region" description="Helical" evidence="1">
    <location>
        <begin position="118"/>
        <end position="136"/>
    </location>
</feature>
<dbReference type="SMART" id="SM00065">
    <property type="entry name" value="GAF"/>
    <property type="match status" value="1"/>
</dbReference>
<dbReference type="InterPro" id="IPR001633">
    <property type="entry name" value="EAL_dom"/>
</dbReference>
<dbReference type="InterPro" id="IPR052155">
    <property type="entry name" value="Biofilm_reg_signaling"/>
</dbReference>
<dbReference type="Pfam" id="PF00990">
    <property type="entry name" value="GGDEF"/>
    <property type="match status" value="1"/>
</dbReference>
<dbReference type="SUPFAM" id="SSF141868">
    <property type="entry name" value="EAL domain-like"/>
    <property type="match status" value="1"/>
</dbReference>
<dbReference type="NCBIfam" id="TIGR00254">
    <property type="entry name" value="GGDEF"/>
    <property type="match status" value="1"/>
</dbReference>
<feature type="transmembrane region" description="Helical" evidence="1">
    <location>
        <begin position="70"/>
        <end position="87"/>
    </location>
</feature>
<dbReference type="SUPFAM" id="SSF55073">
    <property type="entry name" value="Nucleotide cyclase"/>
    <property type="match status" value="1"/>
</dbReference>
<feature type="domain" description="GGDEF" evidence="3">
    <location>
        <begin position="433"/>
        <end position="566"/>
    </location>
</feature>
<sequence>MRRLRSPTALTLALTTALAVAGLALTTRLSPRPLLDGPSGWPLLAVLLALTAAFFVSELAQALVEIRRQAYAFSLSGIPLLLGLLYVPPHHLVIARVVATIAAFGMQRAPAVKFAYNTAAYLLDTALVVTLAHLLTGEDPGLTLHTALLCYVSLAVVDVLMGCFVMVAILINQGPLNRQEVVEALLPGAGFVVFSTLLGFIAAVLLSNGALGVALLVAFTLVTAVIYRGYLVLRSRHQSLVLVQEFIEQGEGAGSVEEVAQRLLAHVRSLVRATRVELTLQDAEGAPPTCISVDEAGSVTVQTGDAVAKQWPVLHAAHDGGALLLEQRSSTPGQRRWLTERGVPDALVVPLTRSDTRGVLVALDRLGDMPSFTTDDLSLLQALAGHLAVAVRSRRLLQRLRHEATHDALTGLPNRELLTEHLRAALQREGTGTSAAIVLLDLNRFKEVNDALGHDVGDHLLQVVARVLEGTVRPEATVARLGGDEFAILLPDCAEPEADARAVAARVERALRSPVDLAGVTVSTGASIGIAVAAPGQRHTEVLRHADTAMYAGKNAGTSVMVYTPSLDRGRAERLALLADLHVALEQDELQLRYQPKLDLSRGAVTSVEALVRWAHPALGPLTPDAFVPLAESTGLIEQLTRVVLSQALQQCRAWQDAGLDLAVAVNLSARNVNDVTLPEHVAGAVVEAGLPAHKLILEITESSVMGDPERTVPVLERLAAIGVTLSLDDFGTGHSSLSYLQRLPVRELKIDRSFVRGLSLPREAQASAILVRSIIGLARSLDLRIVAEGVESAETLDQLRDYGCDVIQGYYVGRPLRAEDIEAAGPFPVLTRERGPVPRRPAD</sequence>
<dbReference type="Gene3D" id="3.20.20.450">
    <property type="entry name" value="EAL domain"/>
    <property type="match status" value="1"/>
</dbReference>
<gene>
    <name evidence="4" type="ORF">GCM10023225_25350</name>
</gene>
<dbReference type="SMART" id="SM00267">
    <property type="entry name" value="GGDEF"/>
    <property type="match status" value="1"/>
</dbReference>
<dbReference type="Pfam" id="PF00563">
    <property type="entry name" value="EAL"/>
    <property type="match status" value="1"/>
</dbReference>
<accession>A0ABP9I356</accession>
<dbReference type="Proteomes" id="UP001501195">
    <property type="component" value="Unassembled WGS sequence"/>
</dbReference>
<keyword evidence="5" id="KW-1185">Reference proteome</keyword>
<dbReference type="InterPro" id="IPR029787">
    <property type="entry name" value="Nucleotide_cyclase"/>
</dbReference>
<keyword evidence="1" id="KW-0812">Transmembrane</keyword>